<dbReference type="GO" id="GO:0016020">
    <property type="term" value="C:membrane"/>
    <property type="evidence" value="ECO:0007669"/>
    <property type="project" value="TreeGrafter"/>
</dbReference>
<dbReference type="RefSeq" id="WP_016484144.1">
    <property type="nucleotide sequence ID" value="NC_021487.1"/>
</dbReference>
<keyword evidence="3 6" id="KW-0378">Hydrolase</keyword>
<keyword evidence="1 6" id="KW-0645">Protease</keyword>
<evidence type="ECO:0000313" key="9">
    <source>
        <dbReference type="Proteomes" id="UP000014227"/>
    </source>
</evidence>
<dbReference type="STRING" id="454171.CP488_01233"/>
<dbReference type="InParanoid" id="S0EYD3"/>
<evidence type="ECO:0000313" key="8">
    <source>
        <dbReference type="EMBL" id="CCW36640.1"/>
    </source>
</evidence>
<dbReference type="Pfam" id="PF01435">
    <property type="entry name" value="Peptidase_M48"/>
    <property type="match status" value="1"/>
</dbReference>
<dbReference type="GO" id="GO:0046872">
    <property type="term" value="F:metal ion binding"/>
    <property type="evidence" value="ECO:0007669"/>
    <property type="project" value="UniProtKB-KW"/>
</dbReference>
<name>S0EYD3_CHTCT</name>
<gene>
    <name evidence="8" type="ORF">CCALI_02855</name>
</gene>
<keyword evidence="4 6" id="KW-0862">Zinc</keyword>
<dbReference type="InterPro" id="IPR051156">
    <property type="entry name" value="Mito/Outer_Membr_Metalloprot"/>
</dbReference>
<comment type="similarity">
    <text evidence="6">Belongs to the peptidase M48 family.</text>
</comment>
<dbReference type="eggNOG" id="COG4783">
    <property type="taxonomic scope" value="Bacteria"/>
</dbReference>
<dbReference type="InterPro" id="IPR019546">
    <property type="entry name" value="TAT_signal_bac_arc"/>
</dbReference>
<organism evidence="8 9">
    <name type="scientific">Chthonomonas calidirosea (strain DSM 23976 / ICMP 18418 / T49)</name>
    <dbReference type="NCBI Taxonomy" id="1303518"/>
    <lineage>
        <taxon>Bacteria</taxon>
        <taxon>Bacillati</taxon>
        <taxon>Armatimonadota</taxon>
        <taxon>Chthonomonadia</taxon>
        <taxon>Chthonomonadales</taxon>
        <taxon>Chthonomonadaceae</taxon>
        <taxon>Chthonomonas</taxon>
    </lineage>
</organism>
<dbReference type="CDD" id="cd07333">
    <property type="entry name" value="M48C_bepA_like"/>
    <property type="match status" value="1"/>
</dbReference>
<sequence>MCQQKRYCGNPAVEKVLKEAERKSRRQFLRELTTGGLLVALATMDEKARADIFMPSISEQKRVGQQAERQILQQYRVVHGAQERRLQRVGERLRAALDEKDRTTWDYRFHVIESKEINAFALPGGPIFMFTGLMDRIHDDSELAAVTGHEMTHVRLQHWARAVAAQRKEELGFLGIVLLTHANRTLQSLGDLALSAIDLKYSRDEEKQADIGGLEDMVAAGYNPNGMLELFDMLEQATKGQPQPPEFLSDHPLTRERIRYVQQLIQEKYSAYTDRPM</sequence>
<keyword evidence="9" id="KW-1185">Reference proteome</keyword>
<keyword evidence="5 6" id="KW-0482">Metalloprotease</keyword>
<proteinExistence type="inferred from homology"/>
<accession>S0EYD3</accession>
<dbReference type="InterPro" id="IPR001915">
    <property type="entry name" value="Peptidase_M48"/>
</dbReference>
<protein>
    <submittedName>
        <fullName evidence="8">Peptidase family M48</fullName>
    </submittedName>
</protein>
<dbReference type="GO" id="GO:0004222">
    <property type="term" value="F:metalloendopeptidase activity"/>
    <property type="evidence" value="ECO:0007669"/>
    <property type="project" value="InterPro"/>
</dbReference>
<dbReference type="Gene3D" id="3.30.2010.10">
    <property type="entry name" value="Metalloproteases ('zincins'), catalytic domain"/>
    <property type="match status" value="1"/>
</dbReference>
<evidence type="ECO:0000256" key="6">
    <source>
        <dbReference type="RuleBase" id="RU003983"/>
    </source>
</evidence>
<dbReference type="PANTHER" id="PTHR22726:SF1">
    <property type="entry name" value="METALLOENDOPEPTIDASE OMA1, MITOCHONDRIAL"/>
    <property type="match status" value="1"/>
</dbReference>
<dbReference type="HOGENOM" id="CLU_029002_5_0_0"/>
<feature type="domain" description="Peptidase M48" evidence="7">
    <location>
        <begin position="82"/>
        <end position="263"/>
    </location>
</feature>
<evidence type="ECO:0000256" key="4">
    <source>
        <dbReference type="ARBA" id="ARBA00022833"/>
    </source>
</evidence>
<dbReference type="AlphaFoldDB" id="S0EYD3"/>
<dbReference type="NCBIfam" id="TIGR01409">
    <property type="entry name" value="TAT_signal_seq"/>
    <property type="match status" value="1"/>
</dbReference>
<reference evidence="9" key="1">
    <citation type="submission" date="2013-03" db="EMBL/GenBank/DDBJ databases">
        <title>Genome sequence of Chthonomonas calidirosea, the first sequenced genome from the Armatimonadetes phylum (formally candidate division OP10).</title>
        <authorList>
            <person name="Lee K.C.Y."/>
            <person name="Morgan X.C."/>
            <person name="Dunfield P.F."/>
            <person name="Tamas I."/>
            <person name="Houghton K.M."/>
            <person name="Vyssotski M."/>
            <person name="Ryan J.L.J."/>
            <person name="Lagutin K."/>
            <person name="McDonald I.R."/>
            <person name="Stott M.B."/>
        </authorList>
    </citation>
    <scope>NUCLEOTIDE SEQUENCE [LARGE SCALE GENOMIC DNA]</scope>
    <source>
        <strain evidence="9">DSM 23976 / ICMP 18418 / T49</strain>
    </source>
</reference>
<dbReference type="KEGG" id="ccz:CCALI_02855"/>
<evidence type="ECO:0000256" key="2">
    <source>
        <dbReference type="ARBA" id="ARBA00022723"/>
    </source>
</evidence>
<evidence type="ECO:0000259" key="7">
    <source>
        <dbReference type="Pfam" id="PF01435"/>
    </source>
</evidence>
<comment type="cofactor">
    <cofactor evidence="6">
        <name>Zn(2+)</name>
        <dbReference type="ChEBI" id="CHEBI:29105"/>
    </cofactor>
    <text evidence="6">Binds 1 zinc ion per subunit.</text>
</comment>
<dbReference type="EMBL" id="HF951689">
    <property type="protein sequence ID" value="CCW36640.1"/>
    <property type="molecule type" value="Genomic_DNA"/>
</dbReference>
<evidence type="ECO:0000256" key="1">
    <source>
        <dbReference type="ARBA" id="ARBA00022670"/>
    </source>
</evidence>
<dbReference type="PROSITE" id="PS51318">
    <property type="entry name" value="TAT"/>
    <property type="match status" value="1"/>
</dbReference>
<evidence type="ECO:0000256" key="5">
    <source>
        <dbReference type="ARBA" id="ARBA00023049"/>
    </source>
</evidence>
<dbReference type="GO" id="GO:0051603">
    <property type="term" value="P:proteolysis involved in protein catabolic process"/>
    <property type="evidence" value="ECO:0007669"/>
    <property type="project" value="TreeGrafter"/>
</dbReference>
<evidence type="ECO:0000256" key="3">
    <source>
        <dbReference type="ARBA" id="ARBA00022801"/>
    </source>
</evidence>
<dbReference type="PANTHER" id="PTHR22726">
    <property type="entry name" value="METALLOENDOPEPTIDASE OMA1"/>
    <property type="match status" value="1"/>
</dbReference>
<dbReference type="PATRIC" id="fig|1303518.3.peg.2960"/>
<dbReference type="InterPro" id="IPR006311">
    <property type="entry name" value="TAT_signal"/>
</dbReference>
<dbReference type="Proteomes" id="UP000014227">
    <property type="component" value="Chromosome I"/>
</dbReference>
<keyword evidence="2" id="KW-0479">Metal-binding</keyword>